<evidence type="ECO:0000259" key="2">
    <source>
        <dbReference type="Pfam" id="PF00644"/>
    </source>
</evidence>
<dbReference type="Pfam" id="PF00644">
    <property type="entry name" value="PARP"/>
    <property type="match status" value="1"/>
</dbReference>
<dbReference type="Proteomes" id="UP001431783">
    <property type="component" value="Unassembled WGS sequence"/>
</dbReference>
<dbReference type="InterPro" id="IPR051712">
    <property type="entry name" value="ARTD-AVP"/>
</dbReference>
<sequence length="262" mass="30175">MIRRRYLHGSPYDESYFPYSEPIVPKRDNIYELEEVYNWTDEYDTIMSKIDSDIFKVTRIERVKNTFLEKAFELRKKQYPEQGVKQLFHITKPKAANSICKHNFNWRLFGKSSNHHSRGQGVYFATSSEHAATFFQKRNDQRVIFLVDVLVGSICVGKKAMSLPSDSADSSVDKIKNYESLVKYEDNVFYPSYKITFTFKGNSENQIARYQRPQAIDSLGNQADTDSSKVLAACTVTAAVVGAGLLGLYLYKKHQNNRRDNA</sequence>
<gene>
    <name evidence="3" type="ORF">WA026_013678</name>
</gene>
<dbReference type="GO" id="GO:0003950">
    <property type="term" value="F:NAD+ poly-ADP-ribosyltransferase activity"/>
    <property type="evidence" value="ECO:0007669"/>
    <property type="project" value="InterPro"/>
</dbReference>
<dbReference type="GO" id="GO:0005634">
    <property type="term" value="C:nucleus"/>
    <property type="evidence" value="ECO:0007669"/>
    <property type="project" value="TreeGrafter"/>
</dbReference>
<organism evidence="3 4">
    <name type="scientific">Henosepilachna vigintioctopunctata</name>
    <dbReference type="NCBI Taxonomy" id="420089"/>
    <lineage>
        <taxon>Eukaryota</taxon>
        <taxon>Metazoa</taxon>
        <taxon>Ecdysozoa</taxon>
        <taxon>Arthropoda</taxon>
        <taxon>Hexapoda</taxon>
        <taxon>Insecta</taxon>
        <taxon>Pterygota</taxon>
        <taxon>Neoptera</taxon>
        <taxon>Endopterygota</taxon>
        <taxon>Coleoptera</taxon>
        <taxon>Polyphaga</taxon>
        <taxon>Cucujiformia</taxon>
        <taxon>Coccinelloidea</taxon>
        <taxon>Coccinellidae</taxon>
        <taxon>Epilachninae</taxon>
        <taxon>Epilachnini</taxon>
        <taxon>Henosepilachna</taxon>
    </lineage>
</organism>
<keyword evidence="1" id="KW-1133">Transmembrane helix</keyword>
<comment type="caution">
    <text evidence="3">The sequence shown here is derived from an EMBL/GenBank/DDBJ whole genome shotgun (WGS) entry which is preliminary data.</text>
</comment>
<reference evidence="3 4" key="1">
    <citation type="submission" date="2023-03" db="EMBL/GenBank/DDBJ databases">
        <title>Genome insight into feeding habits of ladybird beetles.</title>
        <authorList>
            <person name="Li H.-S."/>
            <person name="Huang Y.-H."/>
            <person name="Pang H."/>
        </authorList>
    </citation>
    <scope>NUCLEOTIDE SEQUENCE [LARGE SCALE GENOMIC DNA]</scope>
    <source>
        <strain evidence="3">SYSU_2023b</strain>
        <tissue evidence="3">Whole body</tissue>
    </source>
</reference>
<keyword evidence="1" id="KW-0472">Membrane</keyword>
<name>A0AAW1UXL0_9CUCU</name>
<dbReference type="GO" id="GO:1990404">
    <property type="term" value="F:NAD+-protein mono-ADP-ribosyltransferase activity"/>
    <property type="evidence" value="ECO:0007669"/>
    <property type="project" value="TreeGrafter"/>
</dbReference>
<proteinExistence type="predicted"/>
<feature type="transmembrane region" description="Helical" evidence="1">
    <location>
        <begin position="230"/>
        <end position="251"/>
    </location>
</feature>
<evidence type="ECO:0000313" key="4">
    <source>
        <dbReference type="Proteomes" id="UP001431783"/>
    </source>
</evidence>
<keyword evidence="4" id="KW-1185">Reference proteome</keyword>
<evidence type="ECO:0000256" key="1">
    <source>
        <dbReference type="SAM" id="Phobius"/>
    </source>
</evidence>
<dbReference type="EMBL" id="JARQZJ010000097">
    <property type="protein sequence ID" value="KAK9885808.1"/>
    <property type="molecule type" value="Genomic_DNA"/>
</dbReference>
<dbReference type="SUPFAM" id="SSF56399">
    <property type="entry name" value="ADP-ribosylation"/>
    <property type="match status" value="1"/>
</dbReference>
<feature type="domain" description="PARP catalytic" evidence="2">
    <location>
        <begin position="55"/>
        <end position="169"/>
    </location>
</feature>
<dbReference type="Gene3D" id="3.90.228.10">
    <property type="match status" value="1"/>
</dbReference>
<dbReference type="AlphaFoldDB" id="A0AAW1UXL0"/>
<dbReference type="PANTHER" id="PTHR45740:SF2">
    <property type="entry name" value="POLY [ADP-RIBOSE] POLYMERASE"/>
    <property type="match status" value="1"/>
</dbReference>
<accession>A0AAW1UXL0</accession>
<keyword evidence="1" id="KW-0812">Transmembrane</keyword>
<protein>
    <recommendedName>
        <fullName evidence="2">PARP catalytic domain-containing protein</fullName>
    </recommendedName>
</protein>
<dbReference type="InterPro" id="IPR012317">
    <property type="entry name" value="Poly(ADP-ribose)pol_cat_dom"/>
</dbReference>
<dbReference type="PANTHER" id="PTHR45740">
    <property type="entry name" value="POLY [ADP-RIBOSE] POLYMERASE"/>
    <property type="match status" value="1"/>
</dbReference>
<evidence type="ECO:0000313" key="3">
    <source>
        <dbReference type="EMBL" id="KAK9885808.1"/>
    </source>
</evidence>